<dbReference type="PANTHER" id="PTHR33987:SF1">
    <property type="entry name" value="CALCINEURIN-LIKE METALLO-PHOSPHOESTERASE SUPERFAMILY PROTEIN"/>
    <property type="match status" value="1"/>
</dbReference>
<evidence type="ECO:0008006" key="3">
    <source>
        <dbReference type="Google" id="ProtNLM"/>
    </source>
</evidence>
<dbReference type="AlphaFoldDB" id="A0A7D4I247"/>
<dbReference type="Proteomes" id="UP000500970">
    <property type="component" value="Chromosome"/>
</dbReference>
<dbReference type="Gene3D" id="3.60.21.70">
    <property type="entry name" value="PhoD-like phosphatase"/>
    <property type="match status" value="1"/>
</dbReference>
<reference evidence="1 2" key="1">
    <citation type="submission" date="2020-05" db="EMBL/GenBank/DDBJ databases">
        <title>FDA dAtabase for Regulatory Grade micrObial Sequences (FDA-ARGOS): Supporting development and validation of Infectious Disease Dx tests.</title>
        <authorList>
            <person name="Sproer C."/>
            <person name="Gronow S."/>
            <person name="Severitt S."/>
            <person name="Schroder I."/>
            <person name="Tallon L."/>
            <person name="Sadzewicz L."/>
            <person name="Zhao X."/>
            <person name="Vavikolanu K."/>
            <person name="Mehta A."/>
            <person name="Aluvathingal J."/>
            <person name="Nadendla S."/>
            <person name="Myers T."/>
            <person name="Yan Y."/>
            <person name="Sichtig H."/>
        </authorList>
    </citation>
    <scope>NUCLEOTIDE SEQUENCE [LARGE SCALE GENOMIC DNA]</scope>
    <source>
        <strain evidence="1 2">FDAARGOS_790</strain>
    </source>
</reference>
<dbReference type="EMBL" id="CP053985">
    <property type="protein sequence ID" value="QKH38200.1"/>
    <property type="molecule type" value="Genomic_DNA"/>
</dbReference>
<sequence length="324" mass="36198">MRIAFASCIASNVFNDQPVWDWIREQTPDHLILLGDSLYLDIHVGEAGHPKDMSVDAFAKHAFSRYSELLHQAQFSRLVKSLPAGSVWTTWDDHDCLWNDVLGAAARESPVQAPKLRISTALHEAFRRTLKKGMTAGSFSKAYSAPVLWKENQPPLESPSIKLSDDVMLHLADVRSWRTGTWLIPADQCTILGARQRAGFKAAMDLAPDAVHLFASGSTCADYKVGYVADWNWLLGQAAVRKILVLSGDIHRNESDAFFTTGWPLHEATSSGAAVKYAVTIGETHRNYGLVEINEEHVAFSFFAQNKPESRHSRRLSRRTWLPT</sequence>
<dbReference type="SUPFAM" id="SSF56300">
    <property type="entry name" value="Metallo-dependent phosphatases"/>
    <property type="match status" value="1"/>
</dbReference>
<dbReference type="InterPro" id="IPR038607">
    <property type="entry name" value="PhoD-like_sf"/>
</dbReference>
<name>A0A7D4I247_9BURK</name>
<dbReference type="KEGG" id="apes:FOC84_26010"/>
<proteinExistence type="predicted"/>
<keyword evidence="2" id="KW-1185">Reference proteome</keyword>
<dbReference type="PANTHER" id="PTHR33987">
    <property type="entry name" value="CALCINEURIN-LIKE METALLO-PHOSPHOESTERASE SUPERFAMILY PROTEIN"/>
    <property type="match status" value="1"/>
</dbReference>
<evidence type="ECO:0000313" key="1">
    <source>
        <dbReference type="EMBL" id="QKH38200.1"/>
    </source>
</evidence>
<gene>
    <name evidence="1" type="ORF">FOC84_26010</name>
</gene>
<evidence type="ECO:0000313" key="2">
    <source>
        <dbReference type="Proteomes" id="UP000500970"/>
    </source>
</evidence>
<accession>A0A7D4I247</accession>
<protein>
    <recommendedName>
        <fullName evidence="3">PhoD-like phosphatase metallophosphatase domain-containing protein</fullName>
    </recommendedName>
</protein>
<organism evidence="1 2">
    <name type="scientific">Achromobacter pestifer</name>
    <dbReference type="NCBI Taxonomy" id="1353889"/>
    <lineage>
        <taxon>Bacteria</taxon>
        <taxon>Pseudomonadati</taxon>
        <taxon>Pseudomonadota</taxon>
        <taxon>Betaproteobacteria</taxon>
        <taxon>Burkholderiales</taxon>
        <taxon>Alcaligenaceae</taxon>
        <taxon>Achromobacter</taxon>
    </lineage>
</organism>
<dbReference type="RefSeq" id="WP_173147305.1">
    <property type="nucleotide sequence ID" value="NZ_CP053985.1"/>
</dbReference>
<dbReference type="InterPro" id="IPR029052">
    <property type="entry name" value="Metallo-depent_PP-like"/>
</dbReference>